<dbReference type="FunFam" id="3.40.50.720:FF:000084">
    <property type="entry name" value="Short-chain dehydrogenase reductase"/>
    <property type="match status" value="1"/>
</dbReference>
<evidence type="ECO:0000256" key="2">
    <source>
        <dbReference type="ARBA" id="ARBA00023002"/>
    </source>
</evidence>
<dbReference type="GO" id="GO:0008206">
    <property type="term" value="P:bile acid metabolic process"/>
    <property type="evidence" value="ECO:0007669"/>
    <property type="project" value="UniProtKB-ARBA"/>
</dbReference>
<dbReference type="PANTHER" id="PTHR24321">
    <property type="entry name" value="DEHYDROGENASES, SHORT CHAIN"/>
    <property type="match status" value="1"/>
</dbReference>
<dbReference type="InterPro" id="IPR002347">
    <property type="entry name" value="SDR_fam"/>
</dbReference>
<dbReference type="EC" id="1.-.-.-" evidence="3"/>
<keyword evidence="2 3" id="KW-0560">Oxidoreductase</keyword>
<accession>A0A2X0XPD3</accession>
<gene>
    <name evidence="3" type="ORF">NCTC7582_00105</name>
</gene>
<sequence length="248" mass="26875">MFKDLVVIVTGGAQGIGKGITLAYAQQGAKVVIADLNAGLGQQLEKDMLAQGYSVLFVPTDVTKEQDIIHLMQRAVEQYGTIHILINNAGKFQHQSPYEVTFDEWQDLLQTNLTATFFCAREAAKVMRHNAKGGSIVSLASTRAEMSEPHTEAYAATKGGIIALTHALARSLGPDQITVNCISPGWIETGDYEALRPIDHAQHLSGRVGLPEDIAQACLYLTNPINNFVTGINLTVDGGMTKKMMYEA</sequence>
<dbReference type="EMBL" id="UAQE01000001">
    <property type="protein sequence ID" value="SPT95608.1"/>
    <property type="molecule type" value="Genomic_DNA"/>
</dbReference>
<comment type="similarity">
    <text evidence="1">Belongs to the short-chain dehydrogenases/reductases (SDR) family.</text>
</comment>
<evidence type="ECO:0000313" key="3">
    <source>
        <dbReference type="EMBL" id="SPT95608.1"/>
    </source>
</evidence>
<dbReference type="RefSeq" id="WP_112116279.1">
    <property type="nucleotide sequence ID" value="NZ_UAQE01000001.1"/>
</dbReference>
<dbReference type="SUPFAM" id="SSF51735">
    <property type="entry name" value="NAD(P)-binding Rossmann-fold domains"/>
    <property type="match status" value="1"/>
</dbReference>
<proteinExistence type="inferred from homology"/>
<dbReference type="GO" id="GO:0047936">
    <property type="term" value="F:glucose 1-dehydrogenase [NAD(P)+] activity"/>
    <property type="evidence" value="ECO:0007669"/>
    <property type="project" value="UniProtKB-EC"/>
</dbReference>
<dbReference type="PANTHER" id="PTHR24321:SF8">
    <property type="entry name" value="ESTRADIOL 17-BETA-DEHYDROGENASE 8-RELATED"/>
    <property type="match status" value="1"/>
</dbReference>
<dbReference type="PRINTS" id="PR00080">
    <property type="entry name" value="SDRFAMILY"/>
</dbReference>
<dbReference type="InterPro" id="IPR036291">
    <property type="entry name" value="NAD(P)-bd_dom_sf"/>
</dbReference>
<evidence type="ECO:0000256" key="1">
    <source>
        <dbReference type="ARBA" id="ARBA00006484"/>
    </source>
</evidence>
<protein>
    <submittedName>
        <fullName evidence="3">Short-chain dehydrogenase/reductase</fullName>
        <ecNumber evidence="3">1.-.-.-</ecNumber>
        <ecNumber evidence="3">1.1.1.47</ecNumber>
    </submittedName>
</protein>
<dbReference type="Pfam" id="PF13561">
    <property type="entry name" value="adh_short_C2"/>
    <property type="match status" value="1"/>
</dbReference>
<dbReference type="PROSITE" id="PS00061">
    <property type="entry name" value="ADH_SHORT"/>
    <property type="match status" value="1"/>
</dbReference>
<name>A0A2X0XPD3_9BACI</name>
<evidence type="ECO:0000313" key="4">
    <source>
        <dbReference type="Proteomes" id="UP000251431"/>
    </source>
</evidence>
<dbReference type="PRINTS" id="PR00081">
    <property type="entry name" value="GDHRDH"/>
</dbReference>
<dbReference type="AlphaFoldDB" id="A0A2X0XPD3"/>
<dbReference type="InterPro" id="IPR020904">
    <property type="entry name" value="Sc_DH/Rdtase_CS"/>
</dbReference>
<reference evidence="3 4" key="1">
    <citation type="submission" date="2018-06" db="EMBL/GenBank/DDBJ databases">
        <authorList>
            <consortium name="Pathogen Informatics"/>
            <person name="Doyle S."/>
        </authorList>
    </citation>
    <scope>NUCLEOTIDE SEQUENCE [LARGE SCALE GENOMIC DNA]</scope>
    <source>
        <strain evidence="3 4">NCTC7582</strain>
    </source>
</reference>
<organism evidence="3 4">
    <name type="scientific">Lysinibacillus capsici</name>
    <dbReference type="NCBI Taxonomy" id="2115968"/>
    <lineage>
        <taxon>Bacteria</taxon>
        <taxon>Bacillati</taxon>
        <taxon>Bacillota</taxon>
        <taxon>Bacilli</taxon>
        <taxon>Bacillales</taxon>
        <taxon>Bacillaceae</taxon>
        <taxon>Lysinibacillus</taxon>
    </lineage>
</organism>
<dbReference type="Gene3D" id="3.40.50.720">
    <property type="entry name" value="NAD(P)-binding Rossmann-like Domain"/>
    <property type="match status" value="1"/>
</dbReference>
<dbReference type="STRING" id="1421.A2J09_12555"/>
<dbReference type="Proteomes" id="UP000251431">
    <property type="component" value="Unassembled WGS sequence"/>
</dbReference>
<dbReference type="EC" id="1.1.1.47" evidence="3"/>